<evidence type="ECO:0000256" key="1">
    <source>
        <dbReference type="SAM" id="MobiDB-lite"/>
    </source>
</evidence>
<evidence type="ECO:0000256" key="2">
    <source>
        <dbReference type="SAM" id="Phobius"/>
    </source>
</evidence>
<keyword evidence="2" id="KW-0812">Transmembrane</keyword>
<feature type="compositionally biased region" description="Basic and acidic residues" evidence="1">
    <location>
        <begin position="84"/>
        <end position="100"/>
    </location>
</feature>
<sequence>KHDYGNFPCTFFVLLSFGGCCADFLSFMLLTLHVFIKIKLSLYVIFQARENVGQIFLGLISHKQKSHIWEYNIPATKGKKKITHQNEQDHKSQKEGDLRV</sequence>
<dbReference type="InParanoid" id="A0A2P5F718"/>
<dbReference type="Proteomes" id="UP000237000">
    <property type="component" value="Unassembled WGS sequence"/>
</dbReference>
<dbReference type="EMBL" id="JXTC01000057">
    <property type="protein sequence ID" value="PON93608.1"/>
    <property type="molecule type" value="Genomic_DNA"/>
</dbReference>
<keyword evidence="2" id="KW-1133">Transmembrane helix</keyword>
<reference evidence="4" key="1">
    <citation type="submission" date="2016-06" db="EMBL/GenBank/DDBJ databases">
        <title>Parallel loss of symbiosis genes in relatives of nitrogen-fixing non-legume Parasponia.</title>
        <authorList>
            <person name="Van Velzen R."/>
            <person name="Holmer R."/>
            <person name="Bu F."/>
            <person name="Rutten L."/>
            <person name="Van Zeijl A."/>
            <person name="Liu W."/>
            <person name="Santuari L."/>
            <person name="Cao Q."/>
            <person name="Sharma T."/>
            <person name="Shen D."/>
            <person name="Roswanjaya Y."/>
            <person name="Wardhani T."/>
            <person name="Kalhor M.S."/>
            <person name="Jansen J."/>
            <person name="Van den Hoogen J."/>
            <person name="Gungor B."/>
            <person name="Hartog M."/>
            <person name="Hontelez J."/>
            <person name="Verver J."/>
            <person name="Yang W.-C."/>
            <person name="Schijlen E."/>
            <person name="Repin R."/>
            <person name="Schilthuizen M."/>
            <person name="Schranz E."/>
            <person name="Heidstra R."/>
            <person name="Miyata K."/>
            <person name="Fedorova E."/>
            <person name="Kohlen W."/>
            <person name="Bisseling T."/>
            <person name="Smit S."/>
            <person name="Geurts R."/>
        </authorList>
    </citation>
    <scope>NUCLEOTIDE SEQUENCE [LARGE SCALE GENOMIC DNA]</scope>
    <source>
        <strain evidence="4">cv. RG33-2</strain>
    </source>
</reference>
<accession>A0A2P5F718</accession>
<protein>
    <submittedName>
        <fullName evidence="3">Uncharacterized protein</fullName>
    </submittedName>
</protein>
<gene>
    <name evidence="3" type="ORF">TorRG33x02_105920</name>
</gene>
<feature type="transmembrane region" description="Helical" evidence="2">
    <location>
        <begin position="12"/>
        <end position="36"/>
    </location>
</feature>
<keyword evidence="2" id="KW-0472">Membrane</keyword>
<evidence type="ECO:0000313" key="4">
    <source>
        <dbReference type="Proteomes" id="UP000237000"/>
    </source>
</evidence>
<feature type="region of interest" description="Disordered" evidence="1">
    <location>
        <begin position="79"/>
        <end position="100"/>
    </location>
</feature>
<proteinExistence type="predicted"/>
<comment type="caution">
    <text evidence="3">The sequence shown here is derived from an EMBL/GenBank/DDBJ whole genome shotgun (WGS) entry which is preliminary data.</text>
</comment>
<feature type="non-terminal residue" evidence="3">
    <location>
        <position position="1"/>
    </location>
</feature>
<name>A0A2P5F718_TREOI</name>
<keyword evidence="4" id="KW-1185">Reference proteome</keyword>
<organism evidence="3 4">
    <name type="scientific">Trema orientale</name>
    <name type="common">Charcoal tree</name>
    <name type="synonym">Celtis orientalis</name>
    <dbReference type="NCBI Taxonomy" id="63057"/>
    <lineage>
        <taxon>Eukaryota</taxon>
        <taxon>Viridiplantae</taxon>
        <taxon>Streptophyta</taxon>
        <taxon>Embryophyta</taxon>
        <taxon>Tracheophyta</taxon>
        <taxon>Spermatophyta</taxon>
        <taxon>Magnoliopsida</taxon>
        <taxon>eudicotyledons</taxon>
        <taxon>Gunneridae</taxon>
        <taxon>Pentapetalae</taxon>
        <taxon>rosids</taxon>
        <taxon>fabids</taxon>
        <taxon>Rosales</taxon>
        <taxon>Cannabaceae</taxon>
        <taxon>Trema</taxon>
    </lineage>
</organism>
<dbReference type="AlphaFoldDB" id="A0A2P5F718"/>
<evidence type="ECO:0000313" key="3">
    <source>
        <dbReference type="EMBL" id="PON93608.1"/>
    </source>
</evidence>